<dbReference type="AlphaFoldDB" id="I2Q5D1"/>
<feature type="domain" description="HAMP" evidence="7">
    <location>
        <begin position="103"/>
        <end position="156"/>
    </location>
</feature>
<keyword evidence="5" id="KW-0812">Transmembrane</keyword>
<name>I2Q5D1_9BACT</name>
<gene>
    <name evidence="8" type="ORF">DesU5LDRAFT_3356</name>
</gene>
<evidence type="ECO:0000313" key="8">
    <source>
        <dbReference type="EMBL" id="EIG54987.1"/>
    </source>
</evidence>
<dbReference type="InterPro" id="IPR004089">
    <property type="entry name" value="MCPsignal_dom"/>
</dbReference>
<dbReference type="HOGENOM" id="CLU_028660_0_0_7"/>
<dbReference type="EMBL" id="JH600068">
    <property type="protein sequence ID" value="EIG54987.1"/>
    <property type="molecule type" value="Genomic_DNA"/>
</dbReference>
<keyword evidence="5" id="KW-0472">Membrane</keyword>
<dbReference type="PANTHER" id="PTHR32089">
    <property type="entry name" value="METHYL-ACCEPTING CHEMOTAXIS PROTEIN MCPB"/>
    <property type="match status" value="1"/>
</dbReference>
<dbReference type="GO" id="GO:0007165">
    <property type="term" value="P:signal transduction"/>
    <property type="evidence" value="ECO:0007669"/>
    <property type="project" value="UniProtKB-KW"/>
</dbReference>
<dbReference type="PROSITE" id="PS50111">
    <property type="entry name" value="CHEMOTAXIS_TRANSDUC_2"/>
    <property type="match status" value="1"/>
</dbReference>
<dbReference type="GO" id="GO:0016020">
    <property type="term" value="C:membrane"/>
    <property type="evidence" value="ECO:0007669"/>
    <property type="project" value="InterPro"/>
</dbReference>
<evidence type="ECO:0000256" key="5">
    <source>
        <dbReference type="SAM" id="Phobius"/>
    </source>
</evidence>
<evidence type="ECO:0000256" key="4">
    <source>
        <dbReference type="SAM" id="Coils"/>
    </source>
</evidence>
<evidence type="ECO:0000259" key="6">
    <source>
        <dbReference type="PROSITE" id="PS50111"/>
    </source>
</evidence>
<dbReference type="CDD" id="cd11386">
    <property type="entry name" value="MCP_signal"/>
    <property type="match status" value="1"/>
</dbReference>
<dbReference type="SUPFAM" id="SSF103190">
    <property type="entry name" value="Sensory domain-like"/>
    <property type="match status" value="1"/>
</dbReference>
<feature type="transmembrane region" description="Helical" evidence="5">
    <location>
        <begin position="79"/>
        <end position="101"/>
    </location>
</feature>
<dbReference type="SUPFAM" id="SSF58104">
    <property type="entry name" value="Methyl-accepting chemotaxis protein (MCP) signaling domain"/>
    <property type="match status" value="1"/>
</dbReference>
<dbReference type="eggNOG" id="COG0840">
    <property type="taxonomic scope" value="Bacteria"/>
</dbReference>
<protein>
    <submittedName>
        <fullName evidence="8">Methyl-accepting chemotaxis protein</fullName>
    </submittedName>
</protein>
<dbReference type="InterPro" id="IPR029151">
    <property type="entry name" value="Sensor-like_sf"/>
</dbReference>
<dbReference type="InterPro" id="IPR003660">
    <property type="entry name" value="HAMP_dom"/>
</dbReference>
<accession>I2Q5D1</accession>
<dbReference type="PANTHER" id="PTHR32089:SF112">
    <property type="entry name" value="LYSOZYME-LIKE PROTEIN-RELATED"/>
    <property type="match status" value="1"/>
</dbReference>
<dbReference type="Gene3D" id="3.30.450.20">
    <property type="entry name" value="PAS domain"/>
    <property type="match status" value="1"/>
</dbReference>
<keyword evidence="1 3" id="KW-0807">Transducer</keyword>
<comment type="similarity">
    <text evidence="2">Belongs to the methyl-accepting chemotaxis (MCP) protein family.</text>
</comment>
<evidence type="ECO:0000256" key="2">
    <source>
        <dbReference type="ARBA" id="ARBA00029447"/>
    </source>
</evidence>
<keyword evidence="4" id="KW-0175">Coiled coil</keyword>
<feature type="domain" description="Methyl-accepting transducer" evidence="6">
    <location>
        <begin position="203"/>
        <end position="439"/>
    </location>
</feature>
<proteinExistence type="inferred from homology"/>
<evidence type="ECO:0000256" key="1">
    <source>
        <dbReference type="ARBA" id="ARBA00023224"/>
    </source>
</evidence>
<reference evidence="8" key="1">
    <citation type="submission" date="2011-11" db="EMBL/GenBank/DDBJ databases">
        <title>Improved High-Quality Draft sequence of Desulfovibrio sp. U5L.</title>
        <authorList>
            <consortium name="US DOE Joint Genome Institute"/>
            <person name="Lucas S."/>
            <person name="Han J."/>
            <person name="Lapidus A."/>
            <person name="Cheng J.-F."/>
            <person name="Goodwin L."/>
            <person name="Pitluck S."/>
            <person name="Peters L."/>
            <person name="Ovchinnikova G."/>
            <person name="Held B."/>
            <person name="Detter J.C."/>
            <person name="Han C."/>
            <person name="Tapia R."/>
            <person name="Land M."/>
            <person name="Hauser L."/>
            <person name="Kyrpides N."/>
            <person name="Ivanova N."/>
            <person name="Pagani I."/>
            <person name="Gabster J."/>
            <person name="Walker C."/>
            <person name="Stolyar S."/>
            <person name="Stahl D."/>
            <person name="Arkin A."/>
            <person name="Dehal P."/>
            <person name="Hazen T."/>
            <person name="Woyke T."/>
        </authorList>
    </citation>
    <scope>NUCLEOTIDE SEQUENCE [LARGE SCALE GENOMIC DNA]</scope>
    <source>
        <strain evidence="8">U5L</strain>
    </source>
</reference>
<dbReference type="CDD" id="cd18773">
    <property type="entry name" value="PDC1_HK_sensor"/>
    <property type="match status" value="1"/>
</dbReference>
<dbReference type="Pfam" id="PF22673">
    <property type="entry name" value="MCP-like_PDC_1"/>
    <property type="match status" value="1"/>
</dbReference>
<feature type="coiled-coil region" evidence="4">
    <location>
        <begin position="141"/>
        <end position="182"/>
    </location>
</feature>
<dbReference type="Gene3D" id="1.10.287.950">
    <property type="entry name" value="Methyl-accepting chemotaxis protein"/>
    <property type="match status" value="1"/>
</dbReference>
<dbReference type="Pfam" id="PF00015">
    <property type="entry name" value="MCPsignal"/>
    <property type="match status" value="1"/>
</dbReference>
<evidence type="ECO:0000256" key="3">
    <source>
        <dbReference type="PROSITE-ProRule" id="PRU00284"/>
    </source>
</evidence>
<organism evidence="8">
    <name type="scientific">Desulfovibrio sp. U5L</name>
    <dbReference type="NCBI Taxonomy" id="596152"/>
    <lineage>
        <taxon>Bacteria</taxon>
        <taxon>Pseudomonadati</taxon>
        <taxon>Thermodesulfobacteriota</taxon>
        <taxon>Desulfovibrionia</taxon>
        <taxon>Desulfovibrionales</taxon>
        <taxon>Desulfovibrionaceae</taxon>
        <taxon>Desulfovibrio</taxon>
    </lineage>
</organism>
<dbReference type="SMART" id="SM00283">
    <property type="entry name" value="MA"/>
    <property type="match status" value="1"/>
</dbReference>
<evidence type="ECO:0000259" key="7">
    <source>
        <dbReference type="PROSITE" id="PS50885"/>
    </source>
</evidence>
<dbReference type="STRING" id="596152.DesU5LDRAFT_3356"/>
<keyword evidence="5" id="KW-1133">Transmembrane helix</keyword>
<dbReference type="PROSITE" id="PS50885">
    <property type="entry name" value="HAMP"/>
    <property type="match status" value="1"/>
</dbReference>
<dbReference type="OrthoDB" id="9806477at2"/>
<sequence length="606" mass="63109">MRLSLQLRLTITTIVGFFLVVLAANAASSWRLSDLTATARASLARVEADLGTTAAGQGAARADIAALGHLLDDLPAKTATASSLAGLLAAAVLVALFLAIINRYLMQPLERLAGYANSVGEGRPAPFADDGRFHGRLGVLKDSLEAMVTVMENQLQLAKAKAAEVEAHAAAAEEATREARRAGKKDEARRFGMLAAGETLENVADTIKKATGDLRTEARDVSHGAEEQKEYIDDTADSVGVMVQSTVAVARSAEMAAAAAEEARKRAMDGASVVDDSVAAIGRVSTLAEALKGNMAELGRQAESIGQVMTVITDIADQTNLLALNAAIEAARAGEAGRGFAVVADEVRKLAEKTMSATAEVGQVIQAIQKGTFDNIRHMDQAAAAVGDATELAGESRAALGQIVSLSGDAASQVGSIASASDEQVAASERIKAAIDRVRDLSARTTEGMLRSAGTIETLGGEIEELIKLNGVFKLIGQGTAQDVVEALAVAPDMAGLAREAMERLMRKALSENAFLELLYATDASGVQITENIAPAGFNSKGAASVRGKNWSSRPWFTGAMKNQDTSISPIYLSEASGEYCLTISTPILAQGRIVGVLGADIKVFS</sequence>